<reference evidence="1" key="2">
    <citation type="submission" date="2021-12" db="EMBL/GenBank/DDBJ databases">
        <title>Resequencing data analysis of finger millet.</title>
        <authorList>
            <person name="Hatakeyama M."/>
            <person name="Aluri S."/>
            <person name="Balachadran M.T."/>
            <person name="Sivarajan S.R."/>
            <person name="Poveda L."/>
            <person name="Shimizu-Inatsugi R."/>
            <person name="Schlapbach R."/>
            <person name="Sreeman S.M."/>
            <person name="Shimizu K.K."/>
        </authorList>
    </citation>
    <scope>NUCLEOTIDE SEQUENCE</scope>
</reference>
<dbReference type="EMBL" id="BQKI01000074">
    <property type="protein sequence ID" value="GJN19916.1"/>
    <property type="molecule type" value="Genomic_DNA"/>
</dbReference>
<comment type="caution">
    <text evidence="1">The sequence shown here is derived from an EMBL/GenBank/DDBJ whole genome shotgun (WGS) entry which is preliminary data.</text>
</comment>
<gene>
    <name evidence="1" type="primary">gb07232</name>
    <name evidence="1" type="ORF">PR202_gb07232</name>
</gene>
<keyword evidence="2" id="KW-1185">Reference proteome</keyword>
<evidence type="ECO:0000313" key="2">
    <source>
        <dbReference type="Proteomes" id="UP001054889"/>
    </source>
</evidence>
<reference evidence="1" key="1">
    <citation type="journal article" date="2018" name="DNA Res.">
        <title>Multiple hybrid de novo genome assembly of finger millet, an orphan allotetraploid crop.</title>
        <authorList>
            <person name="Hatakeyama M."/>
            <person name="Aluri S."/>
            <person name="Balachadran M.T."/>
            <person name="Sivarajan S.R."/>
            <person name="Patrignani A."/>
            <person name="Gruter S."/>
            <person name="Poveda L."/>
            <person name="Shimizu-Inatsugi R."/>
            <person name="Baeten J."/>
            <person name="Francoijs K.J."/>
            <person name="Nataraja K.N."/>
            <person name="Reddy Y.A.N."/>
            <person name="Phadnis S."/>
            <person name="Ravikumar R.L."/>
            <person name="Schlapbach R."/>
            <person name="Sreeman S.M."/>
            <person name="Shimizu K.K."/>
        </authorList>
    </citation>
    <scope>NUCLEOTIDE SEQUENCE</scope>
</reference>
<dbReference type="Proteomes" id="UP001054889">
    <property type="component" value="Unassembled WGS sequence"/>
</dbReference>
<dbReference type="AlphaFoldDB" id="A0AAV5EBJ8"/>
<sequence length="72" mass="8350">MVEWLMIWEVPLPFFYSVLRRFQGCGKYGRFPEAVEKVGGSHRLKEQASGLTPWSADQRSRLTRPGGHWAWA</sequence>
<evidence type="ECO:0000313" key="1">
    <source>
        <dbReference type="EMBL" id="GJN19916.1"/>
    </source>
</evidence>
<accession>A0AAV5EBJ8</accession>
<proteinExistence type="predicted"/>
<organism evidence="1 2">
    <name type="scientific">Eleusine coracana subsp. coracana</name>
    <dbReference type="NCBI Taxonomy" id="191504"/>
    <lineage>
        <taxon>Eukaryota</taxon>
        <taxon>Viridiplantae</taxon>
        <taxon>Streptophyta</taxon>
        <taxon>Embryophyta</taxon>
        <taxon>Tracheophyta</taxon>
        <taxon>Spermatophyta</taxon>
        <taxon>Magnoliopsida</taxon>
        <taxon>Liliopsida</taxon>
        <taxon>Poales</taxon>
        <taxon>Poaceae</taxon>
        <taxon>PACMAD clade</taxon>
        <taxon>Chloridoideae</taxon>
        <taxon>Cynodonteae</taxon>
        <taxon>Eleusininae</taxon>
        <taxon>Eleusine</taxon>
    </lineage>
</organism>
<protein>
    <submittedName>
        <fullName evidence="1">Uncharacterized protein</fullName>
    </submittedName>
</protein>
<name>A0AAV5EBJ8_ELECO</name>